<dbReference type="InterPro" id="IPR053716">
    <property type="entry name" value="Flag_assembly_chemotaxis_eff"/>
</dbReference>
<evidence type="ECO:0000256" key="10">
    <source>
        <dbReference type="ARBA" id="ARBA00023225"/>
    </source>
</evidence>
<comment type="similarity">
    <text evidence="2">Belongs to the FliJ family.</text>
</comment>
<evidence type="ECO:0000256" key="3">
    <source>
        <dbReference type="ARBA" id="ARBA00020392"/>
    </source>
</evidence>
<keyword evidence="5" id="KW-1003">Cell membrane</keyword>
<keyword evidence="6" id="KW-0145">Chemotaxis</keyword>
<dbReference type="GO" id="GO:0009288">
    <property type="term" value="C:bacterial-type flagellum"/>
    <property type="evidence" value="ECO:0007669"/>
    <property type="project" value="InterPro"/>
</dbReference>
<evidence type="ECO:0000313" key="13">
    <source>
        <dbReference type="EMBL" id="PWN54537.1"/>
    </source>
</evidence>
<evidence type="ECO:0000256" key="4">
    <source>
        <dbReference type="ARBA" id="ARBA00022448"/>
    </source>
</evidence>
<organism evidence="13 14">
    <name type="scientific">Abyssibacter profundi</name>
    <dbReference type="NCBI Taxonomy" id="2182787"/>
    <lineage>
        <taxon>Bacteria</taxon>
        <taxon>Pseudomonadati</taxon>
        <taxon>Pseudomonadota</taxon>
        <taxon>Gammaproteobacteria</taxon>
        <taxon>Chromatiales</taxon>
        <taxon>Oceanococcaceae</taxon>
        <taxon>Abyssibacter</taxon>
    </lineage>
</organism>
<keyword evidence="9" id="KW-0472">Membrane</keyword>
<keyword evidence="7" id="KW-1005">Bacterial flagellum biogenesis</keyword>
<evidence type="ECO:0000256" key="5">
    <source>
        <dbReference type="ARBA" id="ARBA00022475"/>
    </source>
</evidence>
<keyword evidence="8" id="KW-0653">Protein transport</keyword>
<dbReference type="InterPro" id="IPR012823">
    <property type="entry name" value="Flagell_FliJ"/>
</dbReference>
<name>A0A383XPI3_9GAMM</name>
<dbReference type="GO" id="GO:0071973">
    <property type="term" value="P:bacterial-type flagellum-dependent cell motility"/>
    <property type="evidence" value="ECO:0007669"/>
    <property type="project" value="InterPro"/>
</dbReference>
<keyword evidence="4" id="KW-0813">Transport</keyword>
<evidence type="ECO:0000256" key="12">
    <source>
        <dbReference type="SAM" id="MobiDB-lite"/>
    </source>
</evidence>
<dbReference type="Proteomes" id="UP000251800">
    <property type="component" value="Unassembled WGS sequence"/>
</dbReference>
<dbReference type="Gene3D" id="1.10.287.1700">
    <property type="match status" value="1"/>
</dbReference>
<comment type="subcellular location">
    <subcellularLocation>
        <location evidence="1">Cell membrane</location>
        <topology evidence="1">Peripheral membrane protein</topology>
        <orientation evidence="1">Cytoplasmic side</orientation>
    </subcellularLocation>
</comment>
<feature type="coiled-coil region" evidence="11">
    <location>
        <begin position="18"/>
        <end position="52"/>
    </location>
</feature>
<reference evidence="13 14" key="1">
    <citation type="submission" date="2018-05" db="EMBL/GenBank/DDBJ databases">
        <title>Abyssibacter profundi OUC007T gen. nov., sp. nov, a marine bacterium isolated from seawater of the Mariana Trench.</title>
        <authorList>
            <person name="Zhou S."/>
        </authorList>
    </citation>
    <scope>NUCLEOTIDE SEQUENCE [LARGE SCALE GENOMIC DNA]</scope>
    <source>
        <strain evidence="13 14">OUC007</strain>
    </source>
</reference>
<protein>
    <recommendedName>
        <fullName evidence="3">Flagellar FliJ protein</fullName>
    </recommendedName>
</protein>
<evidence type="ECO:0000256" key="8">
    <source>
        <dbReference type="ARBA" id="ARBA00022927"/>
    </source>
</evidence>
<dbReference type="RefSeq" id="WP_109721692.1">
    <property type="nucleotide sequence ID" value="NZ_QEQK01000024.1"/>
</dbReference>
<dbReference type="GO" id="GO:0015031">
    <property type="term" value="P:protein transport"/>
    <property type="evidence" value="ECO:0007669"/>
    <property type="project" value="UniProtKB-KW"/>
</dbReference>
<sequence>MRDPRRTEQLVQVYGLRKERAEAAVAGASARVEQARQQQQNLQRYMAEYAARPGEATLSAGALANRCAFVAKLADACRFQGQVVDQQQQGLQREYEKLQQRQTEQRRMEHLHANACSQQAQAQRQREQRAQDEAAVTQWIANSN</sequence>
<evidence type="ECO:0000313" key="14">
    <source>
        <dbReference type="Proteomes" id="UP000251800"/>
    </source>
</evidence>
<dbReference type="AlphaFoldDB" id="A0A383XPI3"/>
<dbReference type="GO" id="GO:0005886">
    <property type="term" value="C:plasma membrane"/>
    <property type="evidence" value="ECO:0007669"/>
    <property type="project" value="UniProtKB-SubCell"/>
</dbReference>
<proteinExistence type="inferred from homology"/>
<evidence type="ECO:0000256" key="2">
    <source>
        <dbReference type="ARBA" id="ARBA00010004"/>
    </source>
</evidence>
<keyword evidence="10" id="KW-1006">Bacterial flagellum protein export</keyword>
<comment type="caution">
    <text evidence="13">The sequence shown here is derived from an EMBL/GenBank/DDBJ whole genome shotgun (WGS) entry which is preliminary data.</text>
</comment>
<keyword evidence="11" id="KW-0175">Coiled coil</keyword>
<evidence type="ECO:0000256" key="1">
    <source>
        <dbReference type="ARBA" id="ARBA00004413"/>
    </source>
</evidence>
<feature type="region of interest" description="Disordered" evidence="12">
    <location>
        <begin position="116"/>
        <end position="144"/>
    </location>
</feature>
<dbReference type="GO" id="GO:0044781">
    <property type="term" value="P:bacterial-type flagellum organization"/>
    <property type="evidence" value="ECO:0007669"/>
    <property type="project" value="UniProtKB-KW"/>
</dbReference>
<dbReference type="EMBL" id="QEQK01000024">
    <property type="protein sequence ID" value="PWN54537.1"/>
    <property type="molecule type" value="Genomic_DNA"/>
</dbReference>
<evidence type="ECO:0000256" key="7">
    <source>
        <dbReference type="ARBA" id="ARBA00022795"/>
    </source>
</evidence>
<evidence type="ECO:0000256" key="6">
    <source>
        <dbReference type="ARBA" id="ARBA00022500"/>
    </source>
</evidence>
<dbReference type="GO" id="GO:0006935">
    <property type="term" value="P:chemotaxis"/>
    <property type="evidence" value="ECO:0007669"/>
    <property type="project" value="UniProtKB-KW"/>
</dbReference>
<evidence type="ECO:0000256" key="11">
    <source>
        <dbReference type="SAM" id="Coils"/>
    </source>
</evidence>
<accession>A0A383XPI3</accession>
<dbReference type="Pfam" id="PF02050">
    <property type="entry name" value="FliJ"/>
    <property type="match status" value="1"/>
</dbReference>
<evidence type="ECO:0000256" key="9">
    <source>
        <dbReference type="ARBA" id="ARBA00023136"/>
    </source>
</evidence>
<keyword evidence="14" id="KW-1185">Reference proteome</keyword>
<gene>
    <name evidence="13" type="ORF">DEH80_16835</name>
</gene>